<protein>
    <submittedName>
        <fullName evidence="1">Uncharacterized protein</fullName>
    </submittedName>
</protein>
<organism evidence="1 2">
    <name type="scientific">Arctium lappa</name>
    <name type="common">Greater burdock</name>
    <name type="synonym">Lappa major</name>
    <dbReference type="NCBI Taxonomy" id="4217"/>
    <lineage>
        <taxon>Eukaryota</taxon>
        <taxon>Viridiplantae</taxon>
        <taxon>Streptophyta</taxon>
        <taxon>Embryophyta</taxon>
        <taxon>Tracheophyta</taxon>
        <taxon>Spermatophyta</taxon>
        <taxon>Magnoliopsida</taxon>
        <taxon>eudicotyledons</taxon>
        <taxon>Gunneridae</taxon>
        <taxon>Pentapetalae</taxon>
        <taxon>asterids</taxon>
        <taxon>campanulids</taxon>
        <taxon>Asterales</taxon>
        <taxon>Asteraceae</taxon>
        <taxon>Carduoideae</taxon>
        <taxon>Cardueae</taxon>
        <taxon>Arctiinae</taxon>
        <taxon>Arctium</taxon>
    </lineage>
</organism>
<dbReference type="EMBL" id="CM042058">
    <property type="protein sequence ID" value="KAI3684438.1"/>
    <property type="molecule type" value="Genomic_DNA"/>
</dbReference>
<dbReference type="Proteomes" id="UP001055879">
    <property type="component" value="Linkage Group LG12"/>
</dbReference>
<keyword evidence="2" id="KW-1185">Reference proteome</keyword>
<reference evidence="2" key="1">
    <citation type="journal article" date="2022" name="Mol. Ecol. Resour.">
        <title>The genomes of chicory, endive, great burdock and yacon provide insights into Asteraceae palaeo-polyploidization history and plant inulin production.</title>
        <authorList>
            <person name="Fan W."/>
            <person name="Wang S."/>
            <person name="Wang H."/>
            <person name="Wang A."/>
            <person name="Jiang F."/>
            <person name="Liu H."/>
            <person name="Zhao H."/>
            <person name="Xu D."/>
            <person name="Zhang Y."/>
        </authorList>
    </citation>
    <scope>NUCLEOTIDE SEQUENCE [LARGE SCALE GENOMIC DNA]</scope>
    <source>
        <strain evidence="2">cv. Niubang</strain>
    </source>
</reference>
<evidence type="ECO:0000313" key="2">
    <source>
        <dbReference type="Proteomes" id="UP001055879"/>
    </source>
</evidence>
<comment type="caution">
    <text evidence="1">The sequence shown here is derived from an EMBL/GenBank/DDBJ whole genome shotgun (WGS) entry which is preliminary data.</text>
</comment>
<proteinExistence type="predicted"/>
<gene>
    <name evidence="1" type="ORF">L6452_33662</name>
</gene>
<accession>A0ACB8YH04</accession>
<name>A0ACB8YH04_ARCLA</name>
<reference evidence="1 2" key="2">
    <citation type="journal article" date="2022" name="Mol. Ecol. Resour.">
        <title>The genomes of chicory, endive, great burdock and yacon provide insights into Asteraceae paleo-polyploidization history and plant inulin production.</title>
        <authorList>
            <person name="Fan W."/>
            <person name="Wang S."/>
            <person name="Wang H."/>
            <person name="Wang A."/>
            <person name="Jiang F."/>
            <person name="Liu H."/>
            <person name="Zhao H."/>
            <person name="Xu D."/>
            <person name="Zhang Y."/>
        </authorList>
    </citation>
    <scope>NUCLEOTIDE SEQUENCE [LARGE SCALE GENOMIC DNA]</scope>
    <source>
        <strain evidence="2">cv. Niubang</strain>
    </source>
</reference>
<sequence>MFRVIENPQERHETAERRAEKTDSKKKKKKRSEEHNDLTPNPNSNPNPKTPKENPQFDSTFAVCKKVSDLKILVD</sequence>
<evidence type="ECO:0000313" key="1">
    <source>
        <dbReference type="EMBL" id="KAI3684438.1"/>
    </source>
</evidence>